<dbReference type="InterPro" id="IPR058093">
    <property type="entry name" value="LA_2272-like"/>
</dbReference>
<evidence type="ECO:0000313" key="1">
    <source>
        <dbReference type="EMBL" id="KAB8040348.1"/>
    </source>
</evidence>
<dbReference type="AlphaFoldDB" id="A0A6N6VZT3"/>
<proteinExistence type="predicted"/>
<dbReference type="OrthoDB" id="92679at2"/>
<dbReference type="RefSeq" id="WP_153417862.1">
    <property type="nucleotide sequence ID" value="NZ_WFLM01000001.1"/>
</dbReference>
<reference evidence="1 2" key="1">
    <citation type="submission" date="2019-10" db="EMBL/GenBank/DDBJ databases">
        <title>New species of Slilvanegrellaceae.</title>
        <authorList>
            <person name="Pitt A."/>
            <person name="Hahn M.W."/>
        </authorList>
    </citation>
    <scope>NUCLEOTIDE SEQUENCE [LARGE SCALE GENOMIC DNA]</scope>
    <source>
        <strain evidence="1 2">SP-Ram-0.45-NSY-1</strain>
    </source>
</reference>
<dbReference type="Proteomes" id="UP000437748">
    <property type="component" value="Unassembled WGS sequence"/>
</dbReference>
<dbReference type="EMBL" id="WFLM01000001">
    <property type="protein sequence ID" value="KAB8040348.1"/>
    <property type="molecule type" value="Genomic_DNA"/>
</dbReference>
<sequence>MKKLICKFQFIFVVFLPIFIHMKSFSNEEQLKEVNYAPFKFTLLSDYTDLNLISTNRNSDISENNFVLGILYAKTNYLYGLGISAFSLYIENNMYGMQISPINIATGNSIGVQAGLFNYSKDFYGAQLSLLNYSDDFYGVQIATVNTSHDLYGAQYGFYNKSRNTYGLQIGVVNNSDDFEGVQIGIVNIAKNIKGFQVGIINVADEQTGYSFGILSFLLKSGFAKMYFRYDTDIPLNIGIKAGSKYFYSIAEINIPKPFSNTDLAKYALIGVYPSFAQISLIGGNFSTNYNPNGSYLTYGIGSQISFDPVMFALEARWVDIFDKTSEINSFKLGYTFLVGTKINREFEIFLDASLNSNEIPGKITDFQIDKYIPSKNYNFAYGAGVSLWIFGNNE</sequence>
<gene>
    <name evidence="1" type="ORF">GCL60_00085</name>
</gene>
<evidence type="ECO:0000313" key="2">
    <source>
        <dbReference type="Proteomes" id="UP000437748"/>
    </source>
</evidence>
<accession>A0A6N6VZT3</accession>
<keyword evidence="2" id="KW-1185">Reference proteome</keyword>
<name>A0A6N6VZT3_9BACT</name>
<protein>
    <submittedName>
        <fullName evidence="1">Uncharacterized protein</fullName>
    </submittedName>
</protein>
<organism evidence="1 2">
    <name type="scientific">Silvanigrella paludirubra</name>
    <dbReference type="NCBI Taxonomy" id="2499159"/>
    <lineage>
        <taxon>Bacteria</taxon>
        <taxon>Pseudomonadati</taxon>
        <taxon>Bdellovibrionota</taxon>
        <taxon>Oligoflexia</taxon>
        <taxon>Silvanigrellales</taxon>
        <taxon>Silvanigrellaceae</taxon>
        <taxon>Silvanigrella</taxon>
    </lineage>
</organism>
<dbReference type="NCBIfam" id="NF047436">
    <property type="entry name" value="LA_2272_repeat"/>
    <property type="match status" value="4"/>
</dbReference>
<comment type="caution">
    <text evidence="1">The sequence shown here is derived from an EMBL/GenBank/DDBJ whole genome shotgun (WGS) entry which is preliminary data.</text>
</comment>